<dbReference type="InterPro" id="IPR005235">
    <property type="entry name" value="YmdB-like"/>
</dbReference>
<feature type="binding site" evidence="2">
    <location>
        <position position="39"/>
    </location>
    <ligand>
        <name>Fe cation</name>
        <dbReference type="ChEBI" id="CHEBI:24875"/>
        <label>2</label>
    </ligand>
</feature>
<dbReference type="PIRSF" id="PIRSF004789">
    <property type="entry name" value="DR1281"/>
    <property type="match status" value="1"/>
</dbReference>
<feature type="binding site" evidence="2">
    <location>
        <position position="39"/>
    </location>
    <ligand>
        <name>Fe cation</name>
        <dbReference type="ChEBI" id="CHEBI:24875"/>
        <label>1</label>
    </ligand>
</feature>
<dbReference type="PANTHER" id="PTHR36303:SF1">
    <property type="entry name" value="2',3'-CYCLIC-NUCLEOTIDE 2'-PHOSPHODIESTERASE"/>
    <property type="match status" value="1"/>
</dbReference>
<dbReference type="Gene3D" id="3.60.21.10">
    <property type="match status" value="1"/>
</dbReference>
<comment type="caution">
    <text evidence="3">The sequence shown here is derived from an EMBL/GenBank/DDBJ whole genome shotgun (WGS) entry which is preliminary data.</text>
</comment>
<reference evidence="3 4" key="1">
    <citation type="journal article" date="2016" name="Nat. Commun.">
        <title>Thousands of microbial genomes shed light on interconnected biogeochemical processes in an aquifer system.</title>
        <authorList>
            <person name="Anantharaman K."/>
            <person name="Brown C.T."/>
            <person name="Hug L.A."/>
            <person name="Sharon I."/>
            <person name="Castelle C.J."/>
            <person name="Probst A.J."/>
            <person name="Thomas B.C."/>
            <person name="Singh A."/>
            <person name="Wilkins M.J."/>
            <person name="Karaoz U."/>
            <person name="Brodie E.L."/>
            <person name="Williams K.H."/>
            <person name="Hubbard S.S."/>
            <person name="Banfield J.F."/>
        </authorList>
    </citation>
    <scope>NUCLEOTIDE SEQUENCE [LARGE SCALE GENOMIC DNA]</scope>
</reference>
<feature type="binding site" evidence="2">
    <location>
        <position position="154"/>
    </location>
    <ligand>
        <name>Fe cation</name>
        <dbReference type="ChEBI" id="CHEBI:24875"/>
        <label>2</label>
    </ligand>
</feature>
<dbReference type="GO" id="GO:0004113">
    <property type="term" value="F:2',3'-cyclic-nucleotide 3'-phosphodiesterase activity"/>
    <property type="evidence" value="ECO:0007669"/>
    <property type="project" value="TreeGrafter"/>
</dbReference>
<proteinExistence type="predicted"/>
<dbReference type="Pfam" id="PF13277">
    <property type="entry name" value="YmdB"/>
    <property type="match status" value="1"/>
</dbReference>
<sequence length="269" mass="29620">MNILIFGDIIGRPGRKTMQKALPDLCKKHQADLVIANVENLAHGFGITDDTIAEMRQAGINFFTTGNHIWKNEKGKKLLAQNPADIICPANVTGNLPGKKMAVITVKKIKILLINLLGQVFMETKEEKIVSPFETFDQIYQENGQDALVIVDLHAEATGEKRAFSWYVDGRADIVVGTHTHVQTTDEQIMPKGTAYITDLGMVGAADSSLGMEKERVLAKVALKKETHLEPPTHAKAGVLSGILVVVDEKKKKVKSIQRLLQNYELTNA</sequence>
<feature type="binding site" evidence="2">
    <location>
        <position position="67"/>
    </location>
    <ligand>
        <name>Fe cation</name>
        <dbReference type="ChEBI" id="CHEBI:24875"/>
        <label>2</label>
    </ligand>
</feature>
<name>A0A1G2BH97_9BACT</name>
<feature type="binding site" evidence="2">
    <location>
        <position position="8"/>
    </location>
    <ligand>
        <name>Fe cation</name>
        <dbReference type="ChEBI" id="CHEBI:24875"/>
        <label>1</label>
    </ligand>
</feature>
<dbReference type="AlphaFoldDB" id="A0A1G2BH97"/>
<feature type="binding site" evidence="2">
    <location>
        <position position="181"/>
    </location>
    <ligand>
        <name>Fe cation</name>
        <dbReference type="ChEBI" id="CHEBI:24875"/>
        <label>1</label>
    </ligand>
</feature>
<keyword evidence="2" id="KW-0479">Metal-binding</keyword>
<feature type="binding site" evidence="2">
    <location>
        <position position="40"/>
    </location>
    <ligand>
        <name>Fe cation</name>
        <dbReference type="ChEBI" id="CHEBI:24875"/>
        <label>1</label>
    </ligand>
</feature>
<feature type="active site" description="Proton donor" evidence="1">
    <location>
        <position position="68"/>
    </location>
</feature>
<gene>
    <name evidence="3" type="ORF">A2319_02380</name>
</gene>
<dbReference type="InterPro" id="IPR029052">
    <property type="entry name" value="Metallo-depent_PP-like"/>
</dbReference>
<evidence type="ECO:0008006" key="5">
    <source>
        <dbReference type="Google" id="ProtNLM"/>
    </source>
</evidence>
<organism evidence="3 4">
    <name type="scientific">Candidatus Kerfeldbacteria bacterium RIFOXYB2_FULL_38_14</name>
    <dbReference type="NCBI Taxonomy" id="1798547"/>
    <lineage>
        <taxon>Bacteria</taxon>
        <taxon>Candidatus Kerfeldiibacteriota</taxon>
    </lineage>
</organism>
<evidence type="ECO:0000313" key="3">
    <source>
        <dbReference type="EMBL" id="OGY88046.1"/>
    </source>
</evidence>
<evidence type="ECO:0000256" key="1">
    <source>
        <dbReference type="PIRSR" id="PIRSR004789-50"/>
    </source>
</evidence>
<dbReference type="Proteomes" id="UP000176420">
    <property type="component" value="Unassembled WGS sequence"/>
</dbReference>
<protein>
    <recommendedName>
        <fullName evidence="5">Metallophosphoesterase</fullName>
    </recommendedName>
</protein>
<dbReference type="SUPFAM" id="SSF56300">
    <property type="entry name" value="Metallo-dependent phosphatases"/>
    <property type="match status" value="1"/>
</dbReference>
<dbReference type="GO" id="GO:0046872">
    <property type="term" value="F:metal ion binding"/>
    <property type="evidence" value="ECO:0007669"/>
    <property type="project" value="UniProtKB-KW"/>
</dbReference>
<accession>A0A1G2BH97</accession>
<dbReference type="PANTHER" id="PTHR36303">
    <property type="entry name" value="2',3'-CYCLIC-NUCLEOTIDE 2'-PHOSPHODIESTERASE"/>
    <property type="match status" value="1"/>
</dbReference>
<evidence type="ECO:0000256" key="2">
    <source>
        <dbReference type="PIRSR" id="PIRSR004789-51"/>
    </source>
</evidence>
<feature type="binding site" evidence="2">
    <location>
        <position position="179"/>
    </location>
    <ligand>
        <name>Fe cation</name>
        <dbReference type="ChEBI" id="CHEBI:24875"/>
        <label>2</label>
    </ligand>
</feature>
<dbReference type="EMBL" id="MHKI01000005">
    <property type="protein sequence ID" value="OGY88046.1"/>
    <property type="molecule type" value="Genomic_DNA"/>
</dbReference>
<evidence type="ECO:0000313" key="4">
    <source>
        <dbReference type="Proteomes" id="UP000176420"/>
    </source>
</evidence>